<evidence type="ECO:0000256" key="6">
    <source>
        <dbReference type="ARBA" id="ARBA00049157"/>
    </source>
</evidence>
<keyword evidence="3 7" id="KW-0210">Decarboxylase</keyword>
<dbReference type="SUPFAM" id="SSF51366">
    <property type="entry name" value="Ribulose-phoshate binding barrel"/>
    <property type="match status" value="1"/>
</dbReference>
<keyword evidence="4 7" id="KW-0665">Pyrimidine biosynthesis</keyword>
<name>E1YKR0_9BACT</name>
<dbReference type="InterPro" id="IPR047596">
    <property type="entry name" value="OMPdecase_bac"/>
</dbReference>
<comment type="catalytic activity">
    <reaction evidence="6 7 10">
        <text>orotidine 5'-phosphate + H(+) = UMP + CO2</text>
        <dbReference type="Rhea" id="RHEA:11596"/>
        <dbReference type="ChEBI" id="CHEBI:15378"/>
        <dbReference type="ChEBI" id="CHEBI:16526"/>
        <dbReference type="ChEBI" id="CHEBI:57538"/>
        <dbReference type="ChEBI" id="CHEBI:57865"/>
        <dbReference type="EC" id="4.1.1.23"/>
    </reaction>
</comment>
<dbReference type="CDD" id="cd04725">
    <property type="entry name" value="OMP_decarboxylase_like"/>
    <property type="match status" value="1"/>
</dbReference>
<evidence type="ECO:0000256" key="3">
    <source>
        <dbReference type="ARBA" id="ARBA00022793"/>
    </source>
</evidence>
<dbReference type="NCBIfam" id="NF001273">
    <property type="entry name" value="PRK00230.1"/>
    <property type="match status" value="1"/>
</dbReference>
<feature type="binding site" evidence="7 9">
    <location>
        <position position="216"/>
    </location>
    <ligand>
        <name>substrate</name>
    </ligand>
</feature>
<feature type="binding site" evidence="7 9">
    <location>
        <position position="120"/>
    </location>
    <ligand>
        <name>substrate</name>
    </ligand>
</feature>
<evidence type="ECO:0000256" key="4">
    <source>
        <dbReference type="ARBA" id="ARBA00022975"/>
    </source>
</evidence>
<dbReference type="InterPro" id="IPR018089">
    <property type="entry name" value="OMPdecase_AS"/>
</dbReference>
<feature type="active site" description="For OMPdecase activity" evidence="8">
    <location>
        <position position="66"/>
    </location>
</feature>
<dbReference type="PANTHER" id="PTHR32119">
    <property type="entry name" value="OROTIDINE 5'-PHOSPHATE DECARBOXYLASE"/>
    <property type="match status" value="1"/>
</dbReference>
<dbReference type="EMBL" id="FR695877">
    <property type="protein sequence ID" value="CBX30693.1"/>
    <property type="molecule type" value="Genomic_DNA"/>
</dbReference>
<feature type="binding site" evidence="7 9">
    <location>
        <position position="185"/>
    </location>
    <ligand>
        <name>substrate</name>
    </ligand>
</feature>
<evidence type="ECO:0000256" key="2">
    <source>
        <dbReference type="ARBA" id="ARBA00004861"/>
    </source>
</evidence>
<evidence type="ECO:0000256" key="7">
    <source>
        <dbReference type="HAMAP-Rule" id="MF_01200"/>
    </source>
</evidence>
<dbReference type="InterPro" id="IPR013785">
    <property type="entry name" value="Aldolase_TIM"/>
</dbReference>
<dbReference type="InterPro" id="IPR001754">
    <property type="entry name" value="OMPdeCOase_dom"/>
</dbReference>
<comment type="subunit">
    <text evidence="7">Homodimer.</text>
</comment>
<dbReference type="InterPro" id="IPR011060">
    <property type="entry name" value="RibuloseP-bd_barrel"/>
</dbReference>
<evidence type="ECO:0000259" key="11">
    <source>
        <dbReference type="SMART" id="SM00934"/>
    </source>
</evidence>
<feature type="binding site" evidence="7 9">
    <location>
        <position position="217"/>
    </location>
    <ligand>
        <name>substrate</name>
    </ligand>
</feature>
<evidence type="ECO:0000256" key="8">
    <source>
        <dbReference type="PIRSR" id="PIRSR614732-1"/>
    </source>
</evidence>
<dbReference type="NCBIfam" id="TIGR01740">
    <property type="entry name" value="pyrF"/>
    <property type="match status" value="1"/>
</dbReference>
<dbReference type="SMART" id="SM00934">
    <property type="entry name" value="OMPdecase"/>
    <property type="match status" value="1"/>
</dbReference>
<feature type="active site" description="Proton donor" evidence="7">
    <location>
        <position position="66"/>
    </location>
</feature>
<comment type="function">
    <text evidence="1 7">Catalyzes the decarboxylation of orotidine 5'-monophosphate (OMP) to uridine 5'-monophosphate (UMP).</text>
</comment>
<evidence type="ECO:0000256" key="5">
    <source>
        <dbReference type="ARBA" id="ARBA00023239"/>
    </source>
</evidence>
<organism evidence="12">
    <name type="scientific">uncultured Desulfobacterium sp</name>
    <dbReference type="NCBI Taxonomy" id="201089"/>
    <lineage>
        <taxon>Bacteria</taxon>
        <taxon>Pseudomonadati</taxon>
        <taxon>Thermodesulfobacteriota</taxon>
        <taxon>Desulfobacteria</taxon>
        <taxon>Desulfobacterales</taxon>
        <taxon>Desulfobacteriaceae</taxon>
        <taxon>Desulfobacterium</taxon>
        <taxon>environmental samples</taxon>
    </lineage>
</organism>
<evidence type="ECO:0000256" key="9">
    <source>
        <dbReference type="PIRSR" id="PIRSR614732-2"/>
    </source>
</evidence>
<dbReference type="EC" id="4.1.1.23" evidence="7"/>
<feature type="binding site" evidence="7 9">
    <location>
        <position position="196"/>
    </location>
    <ligand>
        <name>substrate</name>
    </ligand>
</feature>
<dbReference type="HAMAP" id="MF_01200_B">
    <property type="entry name" value="OMPdecase_type1_B"/>
    <property type="match status" value="1"/>
</dbReference>
<dbReference type="GO" id="GO:0005829">
    <property type="term" value="C:cytosol"/>
    <property type="evidence" value="ECO:0007669"/>
    <property type="project" value="TreeGrafter"/>
</dbReference>
<sequence length="245" mass="26588">MTKSAKDYIIFPLDVTSVSDLKYYVKLLSNYVGMFKIGLELFIRSGPDTVKIIKDMSEAGIFLDLKLHDIPETVRRASESIASLGVDLTTAHCAETSEMLKAAVSGCKEKTGVLGVTLLTSVSSIDIQNAGFENQYCADISKLVLKRAKTAKEAGCKGVVCSGLEVGLIKKTFGKDFVAVTPGIRPAWNLSEKDDQKRITKPADAIKNGSDYLVIGRPIRDAKNPLDAAIMTAQEIEIALEQINK</sequence>
<dbReference type="Pfam" id="PF00215">
    <property type="entry name" value="OMPdecase"/>
    <property type="match status" value="1"/>
</dbReference>
<proteinExistence type="inferred from homology"/>
<accession>E1YKR0</accession>
<feature type="binding site" evidence="7 9">
    <location>
        <position position="14"/>
    </location>
    <ligand>
        <name>substrate</name>
    </ligand>
</feature>
<feature type="binding site" evidence="7 9">
    <location>
        <position position="36"/>
    </location>
    <ligand>
        <name>substrate</name>
    </ligand>
</feature>
<dbReference type="AlphaFoldDB" id="E1YKR0"/>
<feature type="active site" description="For OMPdecase activity" evidence="8">
    <location>
        <position position="64"/>
    </location>
</feature>
<feature type="binding site" evidence="7">
    <location>
        <begin position="64"/>
        <end position="73"/>
    </location>
    <ligand>
        <name>substrate</name>
    </ligand>
</feature>
<evidence type="ECO:0000313" key="12">
    <source>
        <dbReference type="EMBL" id="CBX30693.1"/>
    </source>
</evidence>
<reference evidence="12" key="1">
    <citation type="journal article" date="2011" name="Environ. Microbiol.">
        <title>Genomic insights into the metabolic potential of the polycyclic aromatic hydrocarbon degrading sulfate-reducing Deltaproteobacterium N47.</title>
        <authorList>
            <person name="Bergmann F."/>
            <person name="Selesi D."/>
            <person name="Weinmaier T."/>
            <person name="Tischler P."/>
            <person name="Rattei T."/>
            <person name="Meckenstock R.U."/>
        </authorList>
    </citation>
    <scope>NUCLEOTIDE SEQUENCE</scope>
</reference>
<feature type="domain" description="Orotidine 5'-phosphate decarboxylase" evidence="11">
    <location>
        <begin position="8"/>
        <end position="230"/>
    </location>
</feature>
<evidence type="ECO:0000256" key="1">
    <source>
        <dbReference type="ARBA" id="ARBA00002356"/>
    </source>
</evidence>
<dbReference type="UniPathway" id="UPA00070">
    <property type="reaction ID" value="UER00120"/>
</dbReference>
<dbReference type="GO" id="GO:0004590">
    <property type="term" value="F:orotidine-5'-phosphate decarboxylase activity"/>
    <property type="evidence" value="ECO:0007669"/>
    <property type="project" value="UniProtKB-UniRule"/>
</dbReference>
<dbReference type="Gene3D" id="3.20.20.70">
    <property type="entry name" value="Aldolase class I"/>
    <property type="match status" value="1"/>
</dbReference>
<dbReference type="GO" id="GO:0044205">
    <property type="term" value="P:'de novo' UMP biosynthetic process"/>
    <property type="evidence" value="ECO:0007669"/>
    <property type="project" value="UniProtKB-UniRule"/>
</dbReference>
<comment type="pathway">
    <text evidence="2 7 10">Pyrimidine metabolism; UMP biosynthesis via de novo pathway; UMP from orotate: step 2/2.</text>
</comment>
<evidence type="ECO:0000256" key="10">
    <source>
        <dbReference type="RuleBase" id="RU000512"/>
    </source>
</evidence>
<dbReference type="InterPro" id="IPR014732">
    <property type="entry name" value="OMPdecase"/>
</dbReference>
<feature type="active site" description="For OMPdecase activity" evidence="8">
    <location>
        <position position="69"/>
    </location>
</feature>
<protein>
    <recommendedName>
        <fullName evidence="7">Orotidine 5'-phosphate decarboxylase</fullName>
        <ecNumber evidence="7">4.1.1.23</ecNumber>
    </recommendedName>
    <alternativeName>
        <fullName evidence="7">OMP decarboxylase</fullName>
        <shortName evidence="7">OMPDCase</shortName>
        <shortName evidence="7">OMPdecase</shortName>
    </alternativeName>
</protein>
<keyword evidence="5 7" id="KW-0456">Lyase</keyword>
<dbReference type="PROSITE" id="PS00156">
    <property type="entry name" value="OMPDECASE"/>
    <property type="match status" value="1"/>
</dbReference>
<dbReference type="PANTHER" id="PTHR32119:SF2">
    <property type="entry name" value="OROTIDINE 5'-PHOSPHATE DECARBOXYLASE"/>
    <property type="match status" value="1"/>
</dbReference>
<dbReference type="GO" id="GO:0006207">
    <property type="term" value="P:'de novo' pyrimidine nucleobase biosynthetic process"/>
    <property type="evidence" value="ECO:0007669"/>
    <property type="project" value="InterPro"/>
</dbReference>
<gene>
    <name evidence="7" type="primary">pyrF</name>
    <name evidence="12" type="ORF">N47_E42050</name>
</gene>
<comment type="similarity">
    <text evidence="7">Belongs to the OMP decarboxylase family. Type 1 subfamily.</text>
</comment>